<dbReference type="InterPro" id="IPR035906">
    <property type="entry name" value="MetI-like_sf"/>
</dbReference>
<feature type="domain" description="ABC transmembrane type-1" evidence="8">
    <location>
        <begin position="53"/>
        <end position="233"/>
    </location>
</feature>
<evidence type="ECO:0000256" key="2">
    <source>
        <dbReference type="ARBA" id="ARBA00022448"/>
    </source>
</evidence>
<keyword evidence="5 7" id="KW-1133">Transmembrane helix</keyword>
<sequence>MLRTCLRLIVPVLLVVLWWSTSTASSSPFYPPLSVVLQTFRETWLFAQLGSDVVPSLARLLAGLVIATLAGVAAGAAIGRSRLLAAAVNPAVQFGRSVPGTALVPVSVVLMGIGDAAKIAVIAFVCLFPVLLNTIDAVRGIDPQLEDVARSYRLTRTQRLVFVLLPAAAPQIFAGIRTALGIAFIMMVVTELYAATNGIGFVTVTARSSFDVPLMWAGTVLLGLLGVAVSVAFLALQRRVLRWHTGMTGRN</sequence>
<evidence type="ECO:0000313" key="10">
    <source>
        <dbReference type="Proteomes" id="UP001499967"/>
    </source>
</evidence>
<evidence type="ECO:0000256" key="5">
    <source>
        <dbReference type="ARBA" id="ARBA00022989"/>
    </source>
</evidence>
<dbReference type="Proteomes" id="UP001499967">
    <property type="component" value="Unassembled WGS sequence"/>
</dbReference>
<evidence type="ECO:0000256" key="7">
    <source>
        <dbReference type="RuleBase" id="RU363032"/>
    </source>
</evidence>
<keyword evidence="3" id="KW-1003">Cell membrane</keyword>
<dbReference type="SUPFAM" id="SSF161098">
    <property type="entry name" value="MetI-like"/>
    <property type="match status" value="1"/>
</dbReference>
<gene>
    <name evidence="9" type="ORF">GCM10009559_53360</name>
</gene>
<evidence type="ECO:0000259" key="8">
    <source>
        <dbReference type="PROSITE" id="PS50928"/>
    </source>
</evidence>
<feature type="transmembrane region" description="Helical" evidence="7">
    <location>
        <begin position="161"/>
        <end position="194"/>
    </location>
</feature>
<dbReference type="EMBL" id="BAAAHP010000164">
    <property type="protein sequence ID" value="GAA0895944.1"/>
    <property type="molecule type" value="Genomic_DNA"/>
</dbReference>
<keyword evidence="4 7" id="KW-0812">Transmembrane</keyword>
<dbReference type="PANTHER" id="PTHR30151">
    <property type="entry name" value="ALKANE SULFONATE ABC TRANSPORTER-RELATED, MEMBRANE SUBUNIT"/>
    <property type="match status" value="1"/>
</dbReference>
<organism evidence="9 10">
    <name type="scientific">Pseudonocardia zijingensis</name>
    <dbReference type="NCBI Taxonomy" id="153376"/>
    <lineage>
        <taxon>Bacteria</taxon>
        <taxon>Bacillati</taxon>
        <taxon>Actinomycetota</taxon>
        <taxon>Actinomycetes</taxon>
        <taxon>Pseudonocardiales</taxon>
        <taxon>Pseudonocardiaceae</taxon>
        <taxon>Pseudonocardia</taxon>
    </lineage>
</organism>
<comment type="subcellular location">
    <subcellularLocation>
        <location evidence="1 7">Cell membrane</location>
        <topology evidence="1 7">Multi-pass membrane protein</topology>
    </subcellularLocation>
</comment>
<dbReference type="Gene3D" id="1.10.3720.10">
    <property type="entry name" value="MetI-like"/>
    <property type="match status" value="1"/>
</dbReference>
<accession>A0ABP3YMI0</accession>
<dbReference type="PANTHER" id="PTHR30151:SF25">
    <property type="entry name" value="TAURINE TRANSPORT SYSTEM PERMEASE PROTEIN TAUC"/>
    <property type="match status" value="1"/>
</dbReference>
<dbReference type="CDD" id="cd06261">
    <property type="entry name" value="TM_PBP2"/>
    <property type="match status" value="1"/>
</dbReference>
<dbReference type="RefSeq" id="WP_343944337.1">
    <property type="nucleotide sequence ID" value="NZ_BAAAHP010000164.1"/>
</dbReference>
<keyword evidence="6 7" id="KW-0472">Membrane</keyword>
<reference evidence="10" key="1">
    <citation type="journal article" date="2019" name="Int. J. Syst. Evol. Microbiol.">
        <title>The Global Catalogue of Microorganisms (GCM) 10K type strain sequencing project: providing services to taxonomists for standard genome sequencing and annotation.</title>
        <authorList>
            <consortium name="The Broad Institute Genomics Platform"/>
            <consortium name="The Broad Institute Genome Sequencing Center for Infectious Disease"/>
            <person name="Wu L."/>
            <person name="Ma J."/>
        </authorList>
    </citation>
    <scope>NUCLEOTIDE SEQUENCE [LARGE SCALE GENOMIC DNA]</scope>
    <source>
        <strain evidence="10">JCM 11117</strain>
    </source>
</reference>
<evidence type="ECO:0000256" key="1">
    <source>
        <dbReference type="ARBA" id="ARBA00004651"/>
    </source>
</evidence>
<feature type="transmembrane region" description="Helical" evidence="7">
    <location>
        <begin position="119"/>
        <end position="141"/>
    </location>
</feature>
<comment type="similarity">
    <text evidence="7">Belongs to the binding-protein-dependent transport system permease family.</text>
</comment>
<name>A0ABP3YMI0_9PSEU</name>
<feature type="transmembrane region" description="Helical" evidence="7">
    <location>
        <begin position="91"/>
        <end position="113"/>
    </location>
</feature>
<feature type="transmembrane region" description="Helical" evidence="7">
    <location>
        <begin position="214"/>
        <end position="236"/>
    </location>
</feature>
<keyword evidence="2 7" id="KW-0813">Transport</keyword>
<evidence type="ECO:0000256" key="3">
    <source>
        <dbReference type="ARBA" id="ARBA00022475"/>
    </source>
</evidence>
<dbReference type="PROSITE" id="PS50928">
    <property type="entry name" value="ABC_TM1"/>
    <property type="match status" value="1"/>
</dbReference>
<comment type="caution">
    <text evidence="9">The sequence shown here is derived from an EMBL/GenBank/DDBJ whole genome shotgun (WGS) entry which is preliminary data.</text>
</comment>
<evidence type="ECO:0000256" key="4">
    <source>
        <dbReference type="ARBA" id="ARBA00022692"/>
    </source>
</evidence>
<proteinExistence type="inferred from homology"/>
<keyword evidence="10" id="KW-1185">Reference proteome</keyword>
<evidence type="ECO:0000256" key="6">
    <source>
        <dbReference type="ARBA" id="ARBA00023136"/>
    </source>
</evidence>
<dbReference type="Pfam" id="PF00528">
    <property type="entry name" value="BPD_transp_1"/>
    <property type="match status" value="1"/>
</dbReference>
<feature type="transmembrane region" description="Helical" evidence="7">
    <location>
        <begin position="57"/>
        <end position="79"/>
    </location>
</feature>
<evidence type="ECO:0000313" key="9">
    <source>
        <dbReference type="EMBL" id="GAA0895944.1"/>
    </source>
</evidence>
<protein>
    <submittedName>
        <fullName evidence="9">ABC transporter permease</fullName>
    </submittedName>
</protein>
<dbReference type="InterPro" id="IPR000515">
    <property type="entry name" value="MetI-like"/>
</dbReference>